<dbReference type="InterPro" id="IPR044636">
    <property type="entry name" value="RADIALIS-like"/>
</dbReference>
<evidence type="ECO:0000256" key="3">
    <source>
        <dbReference type="ARBA" id="ARBA00023163"/>
    </source>
</evidence>
<dbReference type="CDD" id="cd00167">
    <property type="entry name" value="SANT"/>
    <property type="match status" value="1"/>
</dbReference>
<comment type="subcellular location">
    <subcellularLocation>
        <location evidence="1">Nucleus</location>
    </subcellularLocation>
</comment>
<keyword evidence="2" id="KW-0805">Transcription regulation</keyword>
<dbReference type="SMART" id="SM00717">
    <property type="entry name" value="SANT"/>
    <property type="match status" value="1"/>
</dbReference>
<proteinExistence type="predicted"/>
<dbReference type="PROSITE" id="PS50090">
    <property type="entry name" value="MYB_LIKE"/>
    <property type="match status" value="1"/>
</dbReference>
<evidence type="ECO:0000256" key="1">
    <source>
        <dbReference type="ARBA" id="ARBA00004123"/>
    </source>
</evidence>
<sequence>MSSSKVWSKEEDKAFENAIANHWTEDTKEQWDTIASLVPTKTIPELKQHYQLLVEDIDDIEGGIIPLPKYLGEESSSSSTKDNHHGSNSNRRSSCNYTNGFSGFGHD</sequence>
<dbReference type="EMBL" id="BKCJ011234826">
    <property type="protein sequence ID" value="GFD07940.1"/>
    <property type="molecule type" value="Genomic_DNA"/>
</dbReference>
<gene>
    <name evidence="7" type="ORF">Tci_879909</name>
</gene>
<keyword evidence="3" id="KW-0804">Transcription</keyword>
<dbReference type="GO" id="GO:0005634">
    <property type="term" value="C:nucleus"/>
    <property type="evidence" value="ECO:0007669"/>
    <property type="project" value="UniProtKB-SubCell"/>
</dbReference>
<protein>
    <submittedName>
        <fullName evidence="7">Transcription factor MYBS1</fullName>
    </submittedName>
</protein>
<dbReference type="AlphaFoldDB" id="A0A699TDR0"/>
<feature type="domain" description="Myb-like" evidence="6">
    <location>
        <begin position="7"/>
        <end position="54"/>
    </location>
</feature>
<comment type="caution">
    <text evidence="7">The sequence shown here is derived from an EMBL/GenBank/DDBJ whole genome shotgun (WGS) entry which is preliminary data.</text>
</comment>
<dbReference type="SUPFAM" id="SSF46689">
    <property type="entry name" value="Homeodomain-like"/>
    <property type="match status" value="1"/>
</dbReference>
<dbReference type="GO" id="GO:0048262">
    <property type="term" value="P:determination of dorsal/ventral asymmetry"/>
    <property type="evidence" value="ECO:0007669"/>
    <property type="project" value="UniProtKB-ARBA"/>
</dbReference>
<feature type="non-terminal residue" evidence="7">
    <location>
        <position position="107"/>
    </location>
</feature>
<evidence type="ECO:0000259" key="6">
    <source>
        <dbReference type="PROSITE" id="PS50090"/>
    </source>
</evidence>
<dbReference type="PANTHER" id="PTHR43952:SF13">
    <property type="entry name" value="OS05G0567600 PROTEIN"/>
    <property type="match status" value="1"/>
</dbReference>
<dbReference type="GO" id="GO:0003700">
    <property type="term" value="F:DNA-binding transcription factor activity"/>
    <property type="evidence" value="ECO:0007669"/>
    <property type="project" value="InterPro"/>
</dbReference>
<keyword evidence="4" id="KW-0539">Nucleus</keyword>
<feature type="region of interest" description="Disordered" evidence="5">
    <location>
        <begin position="68"/>
        <end position="107"/>
    </location>
</feature>
<evidence type="ECO:0000256" key="4">
    <source>
        <dbReference type="ARBA" id="ARBA00023242"/>
    </source>
</evidence>
<dbReference type="Pfam" id="PF00249">
    <property type="entry name" value="Myb_DNA-binding"/>
    <property type="match status" value="1"/>
</dbReference>
<evidence type="ECO:0000256" key="2">
    <source>
        <dbReference type="ARBA" id="ARBA00023015"/>
    </source>
</evidence>
<dbReference type="InterPro" id="IPR001005">
    <property type="entry name" value="SANT/Myb"/>
</dbReference>
<evidence type="ECO:0000256" key="5">
    <source>
        <dbReference type="SAM" id="MobiDB-lite"/>
    </source>
</evidence>
<reference evidence="7" key="1">
    <citation type="journal article" date="2019" name="Sci. Rep.">
        <title>Draft genome of Tanacetum cinerariifolium, the natural source of mosquito coil.</title>
        <authorList>
            <person name="Yamashiro T."/>
            <person name="Shiraishi A."/>
            <person name="Satake H."/>
            <person name="Nakayama K."/>
        </authorList>
    </citation>
    <scope>NUCLEOTIDE SEQUENCE</scope>
</reference>
<dbReference type="FunFam" id="1.10.10.60:FF:000154">
    <property type="entry name" value="Transcription factor SRM1"/>
    <property type="match status" value="1"/>
</dbReference>
<dbReference type="GO" id="GO:0009908">
    <property type="term" value="P:flower development"/>
    <property type="evidence" value="ECO:0007669"/>
    <property type="project" value="UniProtKB-ARBA"/>
</dbReference>
<dbReference type="PANTHER" id="PTHR43952">
    <property type="entry name" value="MYB FAMILY TRANSCRIPTION FACTOR-RELATED"/>
    <property type="match status" value="1"/>
</dbReference>
<accession>A0A699TDR0</accession>
<dbReference type="InterPro" id="IPR009057">
    <property type="entry name" value="Homeodomain-like_sf"/>
</dbReference>
<dbReference type="Gene3D" id="1.10.10.60">
    <property type="entry name" value="Homeodomain-like"/>
    <property type="match status" value="1"/>
</dbReference>
<evidence type="ECO:0000313" key="7">
    <source>
        <dbReference type="EMBL" id="GFD07940.1"/>
    </source>
</evidence>
<name>A0A699TDR0_TANCI</name>
<organism evidence="7">
    <name type="scientific">Tanacetum cinerariifolium</name>
    <name type="common">Dalmatian daisy</name>
    <name type="synonym">Chrysanthemum cinerariifolium</name>
    <dbReference type="NCBI Taxonomy" id="118510"/>
    <lineage>
        <taxon>Eukaryota</taxon>
        <taxon>Viridiplantae</taxon>
        <taxon>Streptophyta</taxon>
        <taxon>Embryophyta</taxon>
        <taxon>Tracheophyta</taxon>
        <taxon>Spermatophyta</taxon>
        <taxon>Magnoliopsida</taxon>
        <taxon>eudicotyledons</taxon>
        <taxon>Gunneridae</taxon>
        <taxon>Pentapetalae</taxon>
        <taxon>asterids</taxon>
        <taxon>campanulids</taxon>
        <taxon>Asterales</taxon>
        <taxon>Asteraceae</taxon>
        <taxon>Asteroideae</taxon>
        <taxon>Anthemideae</taxon>
        <taxon>Anthemidinae</taxon>
        <taxon>Tanacetum</taxon>
    </lineage>
</organism>